<protein>
    <submittedName>
        <fullName evidence="1">Uncharacterized protein</fullName>
    </submittedName>
</protein>
<sequence length="130" mass="15141">MGLERRNENILILTGGLLFLFLLYIFSKYYQSEITDNSTYTIAKVTGYSRALSSSPEIYFTYFVDGQKIRVPNKFEGDYSIVKDKFFRVRYAADNPTWGEIQLDYPVTDSAQIKSAGLWFTKPKRNQFKD</sequence>
<dbReference type="AlphaFoldDB" id="A0A5B7SQP7"/>
<dbReference type="RefSeq" id="WP_138853289.1">
    <property type="nucleotide sequence ID" value="NZ_CP040710.1"/>
</dbReference>
<dbReference type="Proteomes" id="UP000310017">
    <property type="component" value="Chromosome"/>
</dbReference>
<dbReference type="EMBL" id="CP040710">
    <property type="protein sequence ID" value="QCX00946.1"/>
    <property type="molecule type" value="Genomic_DNA"/>
</dbReference>
<reference evidence="1 2" key="1">
    <citation type="submission" date="2019-05" db="EMBL/GenBank/DDBJ databases">
        <title>Genome sequencing of F202Z8.</title>
        <authorList>
            <person name="Kwon Y.M."/>
        </authorList>
    </citation>
    <scope>NUCLEOTIDE SEQUENCE [LARGE SCALE GENOMIC DNA]</scope>
    <source>
        <strain evidence="1 2">F202Z8</strain>
    </source>
</reference>
<accession>A0A5B7SQP7</accession>
<dbReference type="KEGG" id="asag:FGM00_12800"/>
<gene>
    <name evidence="1" type="ORF">FGM00_12800</name>
</gene>
<dbReference type="OrthoDB" id="1377098at2"/>
<name>A0A5B7SQP7_9FLAO</name>
<evidence type="ECO:0000313" key="1">
    <source>
        <dbReference type="EMBL" id="QCX00946.1"/>
    </source>
</evidence>
<organism evidence="1 2">
    <name type="scientific">Aggregatimonas sangjinii</name>
    <dbReference type="NCBI Taxonomy" id="2583587"/>
    <lineage>
        <taxon>Bacteria</taxon>
        <taxon>Pseudomonadati</taxon>
        <taxon>Bacteroidota</taxon>
        <taxon>Flavobacteriia</taxon>
        <taxon>Flavobacteriales</taxon>
        <taxon>Flavobacteriaceae</taxon>
        <taxon>Aggregatimonas</taxon>
    </lineage>
</organism>
<proteinExistence type="predicted"/>
<evidence type="ECO:0000313" key="2">
    <source>
        <dbReference type="Proteomes" id="UP000310017"/>
    </source>
</evidence>
<keyword evidence="2" id="KW-1185">Reference proteome</keyword>